<reference evidence="2 3" key="1">
    <citation type="journal article" date="2012" name="J. Bacteriol.">
        <title>Draft Genome Sequence of Oceaniovalibus guishaninsula JLT2003T.</title>
        <authorList>
            <person name="Tang K."/>
            <person name="Liu K."/>
            <person name="Jiao N."/>
        </authorList>
    </citation>
    <scope>NUCLEOTIDE SEQUENCE [LARGE SCALE GENOMIC DNA]</scope>
    <source>
        <strain evidence="2 3">JLT2003</strain>
    </source>
</reference>
<proteinExistence type="predicted"/>
<dbReference type="STRING" id="1231392.OCGS_1968"/>
<dbReference type="eggNOG" id="COG3568">
    <property type="taxonomic scope" value="Bacteria"/>
</dbReference>
<evidence type="ECO:0000313" key="2">
    <source>
        <dbReference type="EMBL" id="EKE43987.1"/>
    </source>
</evidence>
<comment type="caution">
    <text evidence="2">The sequence shown here is derived from an EMBL/GenBank/DDBJ whole genome shotgun (WGS) entry which is preliminary data.</text>
</comment>
<dbReference type="SUPFAM" id="SSF56219">
    <property type="entry name" value="DNase I-like"/>
    <property type="match status" value="1"/>
</dbReference>
<dbReference type="InterPro" id="IPR036691">
    <property type="entry name" value="Endo/exonu/phosph_ase_sf"/>
</dbReference>
<dbReference type="AlphaFoldDB" id="K2HBI9"/>
<dbReference type="InterPro" id="IPR005135">
    <property type="entry name" value="Endo/exonuclease/phosphatase"/>
</dbReference>
<dbReference type="RefSeq" id="WP_007427120.1">
    <property type="nucleotide sequence ID" value="NZ_AMGO01000046.1"/>
</dbReference>
<feature type="domain" description="Endonuclease/exonuclease/phosphatase" evidence="1">
    <location>
        <begin position="6"/>
        <end position="219"/>
    </location>
</feature>
<dbReference type="OrthoDB" id="9813425at2"/>
<accession>K2HBI9</accession>
<dbReference type="GO" id="GO:0003824">
    <property type="term" value="F:catalytic activity"/>
    <property type="evidence" value="ECO:0007669"/>
    <property type="project" value="InterPro"/>
</dbReference>
<dbReference type="EMBL" id="AMGO01000046">
    <property type="protein sequence ID" value="EKE43987.1"/>
    <property type="molecule type" value="Genomic_DNA"/>
</dbReference>
<name>K2HBI9_9RHOB</name>
<gene>
    <name evidence="2" type="ORF">OCGS_1968</name>
</gene>
<dbReference type="Gene3D" id="3.60.10.10">
    <property type="entry name" value="Endonuclease/exonuclease/phosphatase"/>
    <property type="match status" value="1"/>
</dbReference>
<dbReference type="Proteomes" id="UP000006765">
    <property type="component" value="Unassembled WGS sequence"/>
</dbReference>
<keyword evidence="3" id="KW-1185">Reference proteome</keyword>
<evidence type="ECO:0000259" key="1">
    <source>
        <dbReference type="Pfam" id="PF03372"/>
    </source>
</evidence>
<dbReference type="PATRIC" id="fig|1231392.3.peg.1978"/>
<organism evidence="2 3">
    <name type="scientific">Oceaniovalibus guishaninsula JLT2003</name>
    <dbReference type="NCBI Taxonomy" id="1231392"/>
    <lineage>
        <taxon>Bacteria</taxon>
        <taxon>Pseudomonadati</taxon>
        <taxon>Pseudomonadota</taxon>
        <taxon>Alphaproteobacteria</taxon>
        <taxon>Rhodobacterales</taxon>
        <taxon>Roseobacteraceae</taxon>
        <taxon>Oceaniovalibus</taxon>
    </lineage>
</organism>
<dbReference type="Pfam" id="PF03372">
    <property type="entry name" value="Exo_endo_phos"/>
    <property type="match status" value="1"/>
</dbReference>
<sequence>MRLRLCSYNIRKAVGLDWRRDPERVLSILRDIRPDIAVLQEADRRLGPRHSVLPAQMVAELTGLVPVVTPGSEVSMGWHGNALLMRPGIDLIGLDGLVLPGLEPRGALIADVDVGGAHLALAAVHLGLRRANRLIQLDTVVERLKETRASARLIAGDWNEWRANGVPSLGEDYRILTPGPSFHARAPMAALDRVAISGRIRERSMSVWTEGAARIASDHLPIVVDLHLD</sequence>
<evidence type="ECO:0000313" key="3">
    <source>
        <dbReference type="Proteomes" id="UP000006765"/>
    </source>
</evidence>
<protein>
    <recommendedName>
        <fullName evidence="1">Endonuclease/exonuclease/phosphatase domain-containing protein</fullName>
    </recommendedName>
</protein>